<protein>
    <submittedName>
        <fullName evidence="7">MYND-type domain-containing protein</fullName>
    </submittedName>
</protein>
<evidence type="ECO:0000259" key="6">
    <source>
        <dbReference type="PROSITE" id="PS50865"/>
    </source>
</evidence>
<dbReference type="EMBL" id="JAWWNJ010000004">
    <property type="protein sequence ID" value="KAK7057952.1"/>
    <property type="molecule type" value="Genomic_DNA"/>
</dbReference>
<keyword evidence="2 4" id="KW-0863">Zinc-finger</keyword>
<feature type="region of interest" description="Disordered" evidence="5">
    <location>
        <begin position="1"/>
        <end position="24"/>
    </location>
</feature>
<dbReference type="PROSITE" id="PS50865">
    <property type="entry name" value="ZF_MYND_2"/>
    <property type="match status" value="1"/>
</dbReference>
<dbReference type="Pfam" id="PF01753">
    <property type="entry name" value="zf-MYND"/>
    <property type="match status" value="1"/>
</dbReference>
<proteinExistence type="predicted"/>
<evidence type="ECO:0000256" key="3">
    <source>
        <dbReference type="ARBA" id="ARBA00022833"/>
    </source>
</evidence>
<keyword evidence="3" id="KW-0862">Zinc</keyword>
<evidence type="ECO:0000256" key="5">
    <source>
        <dbReference type="SAM" id="MobiDB-lite"/>
    </source>
</evidence>
<evidence type="ECO:0000256" key="4">
    <source>
        <dbReference type="PROSITE-ProRule" id="PRU00134"/>
    </source>
</evidence>
<reference evidence="7 8" key="1">
    <citation type="journal article" date="2024" name="J Genomics">
        <title>Draft genome sequencing and assembly of Favolaschia claudopus CIRM-BRFM 2984 isolated from oak limbs.</title>
        <authorList>
            <person name="Navarro D."/>
            <person name="Drula E."/>
            <person name="Chaduli D."/>
            <person name="Cazenave R."/>
            <person name="Ahrendt S."/>
            <person name="Wang J."/>
            <person name="Lipzen A."/>
            <person name="Daum C."/>
            <person name="Barry K."/>
            <person name="Grigoriev I.V."/>
            <person name="Favel A."/>
            <person name="Rosso M.N."/>
            <person name="Martin F."/>
        </authorList>
    </citation>
    <scope>NUCLEOTIDE SEQUENCE [LARGE SCALE GENOMIC DNA]</scope>
    <source>
        <strain evidence="7 8">CIRM-BRFM 2984</strain>
    </source>
</reference>
<sequence length="335" mass="37180">MDPATRKRIEQFAQQHHGSGGRSLSELIETQDSLKGAESQRLRSYFSTECMEPGRDLDAYGKLLAQGNLAEVKADFARRVARHKSTITDGAGESSSQDVVLPETLAAQELYKLTWGPTRVPIYNLLGLMRIIAPGWASQHLAIAQFFIETAKVPVDAPDLSGTQALSHAISTKPATDFEFAQLLYDAGGDVNHRNRYGGTCAHEIVTVWAPQDKSVTARAASALEWFLDHNGSVDIDDNDGMGVRYLASRSKNRIPVLHRLIEESDRKRKELAKKDGCCALCGRVADETMKKCGRCKVARYCAPEARACQKLHWPHHKKHCVKVTDEFSFLGKKF</sequence>
<name>A0AAW0E284_9AGAR</name>
<keyword evidence="1" id="KW-0479">Metal-binding</keyword>
<evidence type="ECO:0000313" key="7">
    <source>
        <dbReference type="EMBL" id="KAK7057952.1"/>
    </source>
</evidence>
<feature type="compositionally biased region" description="Basic and acidic residues" evidence="5">
    <location>
        <begin position="1"/>
        <end position="10"/>
    </location>
</feature>
<dbReference type="Gene3D" id="1.25.40.20">
    <property type="entry name" value="Ankyrin repeat-containing domain"/>
    <property type="match status" value="1"/>
</dbReference>
<organism evidence="7 8">
    <name type="scientific">Favolaschia claudopus</name>
    <dbReference type="NCBI Taxonomy" id="2862362"/>
    <lineage>
        <taxon>Eukaryota</taxon>
        <taxon>Fungi</taxon>
        <taxon>Dikarya</taxon>
        <taxon>Basidiomycota</taxon>
        <taxon>Agaricomycotina</taxon>
        <taxon>Agaricomycetes</taxon>
        <taxon>Agaricomycetidae</taxon>
        <taxon>Agaricales</taxon>
        <taxon>Marasmiineae</taxon>
        <taxon>Mycenaceae</taxon>
        <taxon>Favolaschia</taxon>
    </lineage>
</organism>
<accession>A0AAW0E284</accession>
<dbReference type="SUPFAM" id="SSF48403">
    <property type="entry name" value="Ankyrin repeat"/>
    <property type="match status" value="1"/>
</dbReference>
<evidence type="ECO:0000256" key="2">
    <source>
        <dbReference type="ARBA" id="ARBA00022771"/>
    </source>
</evidence>
<dbReference type="Proteomes" id="UP001362999">
    <property type="component" value="Unassembled WGS sequence"/>
</dbReference>
<dbReference type="GO" id="GO:0008270">
    <property type="term" value="F:zinc ion binding"/>
    <property type="evidence" value="ECO:0007669"/>
    <property type="project" value="UniProtKB-KW"/>
</dbReference>
<keyword evidence="8" id="KW-1185">Reference proteome</keyword>
<dbReference type="AlphaFoldDB" id="A0AAW0E284"/>
<evidence type="ECO:0000256" key="1">
    <source>
        <dbReference type="ARBA" id="ARBA00022723"/>
    </source>
</evidence>
<feature type="domain" description="MYND-type" evidence="6">
    <location>
        <begin position="279"/>
        <end position="321"/>
    </location>
</feature>
<dbReference type="Gene3D" id="6.10.140.2220">
    <property type="match status" value="1"/>
</dbReference>
<evidence type="ECO:0000313" key="8">
    <source>
        <dbReference type="Proteomes" id="UP001362999"/>
    </source>
</evidence>
<gene>
    <name evidence="7" type="ORF">R3P38DRAFT_2843805</name>
</gene>
<dbReference type="SUPFAM" id="SSF144232">
    <property type="entry name" value="HIT/MYND zinc finger-like"/>
    <property type="match status" value="1"/>
</dbReference>
<comment type="caution">
    <text evidence="7">The sequence shown here is derived from an EMBL/GenBank/DDBJ whole genome shotgun (WGS) entry which is preliminary data.</text>
</comment>
<dbReference type="InterPro" id="IPR002893">
    <property type="entry name" value="Znf_MYND"/>
</dbReference>
<dbReference type="InterPro" id="IPR036770">
    <property type="entry name" value="Ankyrin_rpt-contain_sf"/>
</dbReference>